<keyword evidence="2" id="KW-1185">Reference proteome</keyword>
<proteinExistence type="predicted"/>
<sequence>MPIDFESIILPNEKSLKKWVKTEKGSIKKSVQHYRRSGGIMPLVQALYTAISNAAQEGFAFYRGKKATAEILHLCLFTEVLKGEYSDATQWLVKQGVGLVENAHSEQNVFGDYQYTLTSSGKFAEIREPSIATNLQRAVIEMYESSNVQDEAHSLNWRTRTCDELIREYRSPVVDN</sequence>
<comment type="caution">
    <text evidence="1">The sequence shown here is derived from an EMBL/GenBank/DDBJ whole genome shotgun (WGS) entry which is preliminary data.</text>
</comment>
<accession>A0A9W8TMV7</accession>
<dbReference type="Proteomes" id="UP001148614">
    <property type="component" value="Unassembled WGS sequence"/>
</dbReference>
<reference evidence="1" key="1">
    <citation type="submission" date="2022-07" db="EMBL/GenBank/DDBJ databases">
        <title>Genome Sequence of Xylaria arbuscula.</title>
        <authorList>
            <person name="Buettner E."/>
        </authorList>
    </citation>
    <scope>NUCLEOTIDE SEQUENCE</scope>
    <source>
        <strain evidence="1">VT107</strain>
    </source>
</reference>
<gene>
    <name evidence="1" type="ORF">NPX13_g3389</name>
</gene>
<dbReference type="AlphaFoldDB" id="A0A9W8TMV7"/>
<evidence type="ECO:0000313" key="2">
    <source>
        <dbReference type="Proteomes" id="UP001148614"/>
    </source>
</evidence>
<name>A0A9W8TMV7_9PEZI</name>
<organism evidence="1 2">
    <name type="scientific">Xylaria arbuscula</name>
    <dbReference type="NCBI Taxonomy" id="114810"/>
    <lineage>
        <taxon>Eukaryota</taxon>
        <taxon>Fungi</taxon>
        <taxon>Dikarya</taxon>
        <taxon>Ascomycota</taxon>
        <taxon>Pezizomycotina</taxon>
        <taxon>Sordariomycetes</taxon>
        <taxon>Xylariomycetidae</taxon>
        <taxon>Xylariales</taxon>
        <taxon>Xylariaceae</taxon>
        <taxon>Xylaria</taxon>
    </lineage>
</organism>
<dbReference type="EMBL" id="JANPWZ010000417">
    <property type="protein sequence ID" value="KAJ3577177.1"/>
    <property type="molecule type" value="Genomic_DNA"/>
</dbReference>
<evidence type="ECO:0000313" key="1">
    <source>
        <dbReference type="EMBL" id="KAJ3577177.1"/>
    </source>
</evidence>
<protein>
    <submittedName>
        <fullName evidence="1">Uncharacterized protein</fullName>
    </submittedName>
</protein>